<gene>
    <name evidence="6" type="ORF">L3081_12585</name>
</gene>
<reference evidence="6" key="1">
    <citation type="submission" date="2022-01" db="EMBL/GenBank/DDBJ databases">
        <title>Colwellia maritima, isolated from seawater.</title>
        <authorList>
            <person name="Kristyanto S."/>
            <person name="Jung J."/>
            <person name="Jeon C.O."/>
        </authorList>
    </citation>
    <scope>NUCLEOTIDE SEQUENCE</scope>
    <source>
        <strain evidence="6">MSW7</strain>
    </source>
</reference>
<dbReference type="Proteomes" id="UP001139646">
    <property type="component" value="Unassembled WGS sequence"/>
</dbReference>
<dbReference type="Gene3D" id="3.40.190.290">
    <property type="match status" value="1"/>
</dbReference>
<dbReference type="PANTHER" id="PTHR30419">
    <property type="entry name" value="HTH-TYPE TRANSCRIPTIONAL REGULATOR YBHD"/>
    <property type="match status" value="1"/>
</dbReference>
<dbReference type="InterPro" id="IPR036390">
    <property type="entry name" value="WH_DNA-bd_sf"/>
</dbReference>
<sequence>MNVTIKQIRAFLAVVEVNSFVEADELLHISQPALSTTFKNLEESVGGKLLARSTRTLSLTPEGEIFLPVAKRLLADFDNAFIELNELFSLQRGNLSLAAMPSFASTHLPQHLFEFNKKYPAIKVKIHDVIAEDAIEMVQTGKVEFAISFDPGTSDDLRFETLYSDRFVAVFPKNHPLMQVNQVAWQHLIDYPFITLKRPSSIRLLMDNILAEQDIFLNVSFETNQLATVVQMVATGLGVSVMPSLYKQQMQALNLEFRELSSPVISRRVGIITRRRYPLSKTAQAFAEVLQRYYQQLLL</sequence>
<feature type="domain" description="HTH lysR-type" evidence="5">
    <location>
        <begin position="3"/>
        <end position="60"/>
    </location>
</feature>
<comment type="similarity">
    <text evidence="1">Belongs to the LysR transcriptional regulatory family.</text>
</comment>
<name>A0ABS9X4V6_9GAMM</name>
<dbReference type="PRINTS" id="PR00039">
    <property type="entry name" value="HTHLYSR"/>
</dbReference>
<evidence type="ECO:0000259" key="5">
    <source>
        <dbReference type="PROSITE" id="PS50931"/>
    </source>
</evidence>
<evidence type="ECO:0000256" key="4">
    <source>
        <dbReference type="ARBA" id="ARBA00023163"/>
    </source>
</evidence>
<keyword evidence="3" id="KW-0238">DNA-binding</keyword>
<dbReference type="SUPFAM" id="SSF53850">
    <property type="entry name" value="Periplasmic binding protein-like II"/>
    <property type="match status" value="1"/>
</dbReference>
<protein>
    <submittedName>
        <fullName evidence="6">LysR substrate-binding domain-containing protein</fullName>
    </submittedName>
</protein>
<dbReference type="RefSeq" id="WP_242286527.1">
    <property type="nucleotide sequence ID" value="NZ_JAKKSL010000002.1"/>
</dbReference>
<evidence type="ECO:0000256" key="3">
    <source>
        <dbReference type="ARBA" id="ARBA00023125"/>
    </source>
</evidence>
<keyword evidence="2" id="KW-0805">Transcription regulation</keyword>
<proteinExistence type="inferred from homology"/>
<evidence type="ECO:0000256" key="1">
    <source>
        <dbReference type="ARBA" id="ARBA00009437"/>
    </source>
</evidence>
<dbReference type="PROSITE" id="PS50931">
    <property type="entry name" value="HTH_LYSR"/>
    <property type="match status" value="1"/>
</dbReference>
<evidence type="ECO:0000256" key="2">
    <source>
        <dbReference type="ARBA" id="ARBA00023015"/>
    </source>
</evidence>
<dbReference type="Pfam" id="PF03466">
    <property type="entry name" value="LysR_substrate"/>
    <property type="match status" value="1"/>
</dbReference>
<keyword evidence="7" id="KW-1185">Reference proteome</keyword>
<comment type="caution">
    <text evidence="6">The sequence shown here is derived from an EMBL/GenBank/DDBJ whole genome shotgun (WGS) entry which is preliminary data.</text>
</comment>
<dbReference type="SUPFAM" id="SSF46785">
    <property type="entry name" value="Winged helix' DNA-binding domain"/>
    <property type="match status" value="1"/>
</dbReference>
<dbReference type="Gene3D" id="1.10.10.10">
    <property type="entry name" value="Winged helix-like DNA-binding domain superfamily/Winged helix DNA-binding domain"/>
    <property type="match status" value="1"/>
</dbReference>
<organism evidence="6 7">
    <name type="scientific">Colwellia maritima</name>
    <dbReference type="NCBI Taxonomy" id="2912588"/>
    <lineage>
        <taxon>Bacteria</taxon>
        <taxon>Pseudomonadati</taxon>
        <taxon>Pseudomonadota</taxon>
        <taxon>Gammaproteobacteria</taxon>
        <taxon>Alteromonadales</taxon>
        <taxon>Colwelliaceae</taxon>
        <taxon>Colwellia</taxon>
    </lineage>
</organism>
<evidence type="ECO:0000313" key="6">
    <source>
        <dbReference type="EMBL" id="MCI2284072.1"/>
    </source>
</evidence>
<dbReference type="EMBL" id="JAKKSL010000002">
    <property type="protein sequence ID" value="MCI2284072.1"/>
    <property type="molecule type" value="Genomic_DNA"/>
</dbReference>
<dbReference type="CDD" id="cd08440">
    <property type="entry name" value="PBP2_LTTR_like_4"/>
    <property type="match status" value="1"/>
</dbReference>
<dbReference type="InterPro" id="IPR000847">
    <property type="entry name" value="LysR_HTH_N"/>
</dbReference>
<dbReference type="PANTHER" id="PTHR30419:SF30">
    <property type="entry name" value="LYSR FAMILY TRANSCRIPTIONAL REGULATOR"/>
    <property type="match status" value="1"/>
</dbReference>
<accession>A0ABS9X4V6</accession>
<evidence type="ECO:0000313" key="7">
    <source>
        <dbReference type="Proteomes" id="UP001139646"/>
    </source>
</evidence>
<dbReference type="InterPro" id="IPR050950">
    <property type="entry name" value="HTH-type_LysR_regulators"/>
</dbReference>
<keyword evidence="4" id="KW-0804">Transcription</keyword>
<dbReference type="InterPro" id="IPR036388">
    <property type="entry name" value="WH-like_DNA-bd_sf"/>
</dbReference>
<dbReference type="Pfam" id="PF00126">
    <property type="entry name" value="HTH_1"/>
    <property type="match status" value="1"/>
</dbReference>
<dbReference type="InterPro" id="IPR005119">
    <property type="entry name" value="LysR_subst-bd"/>
</dbReference>